<dbReference type="Pfam" id="PF08282">
    <property type="entry name" value="Hydrolase_3"/>
    <property type="match status" value="1"/>
</dbReference>
<dbReference type="AlphaFoldDB" id="A0A644YSK0"/>
<dbReference type="InterPro" id="IPR023214">
    <property type="entry name" value="HAD_sf"/>
</dbReference>
<dbReference type="GO" id="GO:0016791">
    <property type="term" value="F:phosphatase activity"/>
    <property type="evidence" value="ECO:0007669"/>
    <property type="project" value="TreeGrafter"/>
</dbReference>
<organism evidence="1">
    <name type="scientific">bioreactor metagenome</name>
    <dbReference type="NCBI Taxonomy" id="1076179"/>
    <lineage>
        <taxon>unclassified sequences</taxon>
        <taxon>metagenomes</taxon>
        <taxon>ecological metagenomes</taxon>
    </lineage>
</organism>
<proteinExistence type="predicted"/>
<protein>
    <submittedName>
        <fullName evidence="1">Putative phosphatase</fullName>
        <ecNumber evidence="1">3.1.3.-</ecNumber>
    </submittedName>
</protein>
<dbReference type="PANTHER" id="PTHR10000">
    <property type="entry name" value="PHOSPHOSERINE PHOSPHATASE"/>
    <property type="match status" value="1"/>
</dbReference>
<dbReference type="EMBL" id="VSSQ01006028">
    <property type="protein sequence ID" value="MPM31287.1"/>
    <property type="molecule type" value="Genomic_DNA"/>
</dbReference>
<dbReference type="GO" id="GO:0000287">
    <property type="term" value="F:magnesium ion binding"/>
    <property type="evidence" value="ECO:0007669"/>
    <property type="project" value="TreeGrafter"/>
</dbReference>
<dbReference type="PANTHER" id="PTHR10000:SF8">
    <property type="entry name" value="HAD SUPERFAMILY HYDROLASE-LIKE, TYPE 3"/>
    <property type="match status" value="1"/>
</dbReference>
<reference evidence="1" key="1">
    <citation type="submission" date="2019-08" db="EMBL/GenBank/DDBJ databases">
        <authorList>
            <person name="Kucharzyk K."/>
            <person name="Murdoch R.W."/>
            <person name="Higgins S."/>
            <person name="Loffler F."/>
        </authorList>
    </citation>
    <scope>NUCLEOTIDE SEQUENCE</scope>
</reference>
<name>A0A644YSK0_9ZZZZ</name>
<accession>A0A644YSK0</accession>
<dbReference type="InterPro" id="IPR036412">
    <property type="entry name" value="HAD-like_sf"/>
</dbReference>
<dbReference type="Gene3D" id="3.30.1240.10">
    <property type="match status" value="1"/>
</dbReference>
<dbReference type="EC" id="3.1.3.-" evidence="1"/>
<gene>
    <name evidence="1" type="ORF">SDC9_77842</name>
</gene>
<dbReference type="GO" id="GO:0005829">
    <property type="term" value="C:cytosol"/>
    <property type="evidence" value="ECO:0007669"/>
    <property type="project" value="TreeGrafter"/>
</dbReference>
<keyword evidence="1" id="KW-0378">Hydrolase</keyword>
<comment type="caution">
    <text evidence="1">The sequence shown here is derived from an EMBL/GenBank/DDBJ whole genome shotgun (WGS) entry which is preliminary data.</text>
</comment>
<dbReference type="NCBIfam" id="TIGR01484">
    <property type="entry name" value="HAD-SF-IIB"/>
    <property type="match status" value="1"/>
</dbReference>
<sequence>MVARHPQISARDLLATFRALEIPGLRATSSGAPFLEISAAGVGKAYGLQRLTERLGIGPDRVVAFGDGLNDLDMLEWAGLGVAVANAEPELLAVADRIAPSCDQDGFAQALEALLP</sequence>
<dbReference type="SUPFAM" id="SSF56784">
    <property type="entry name" value="HAD-like"/>
    <property type="match status" value="1"/>
</dbReference>
<dbReference type="InterPro" id="IPR006379">
    <property type="entry name" value="HAD-SF_hydro_IIB"/>
</dbReference>
<dbReference type="Gene3D" id="3.40.50.1000">
    <property type="entry name" value="HAD superfamily/HAD-like"/>
    <property type="match status" value="1"/>
</dbReference>
<evidence type="ECO:0000313" key="1">
    <source>
        <dbReference type="EMBL" id="MPM31287.1"/>
    </source>
</evidence>